<dbReference type="InterPro" id="IPR024395">
    <property type="entry name" value="CLASP_N_dom"/>
</dbReference>
<proteinExistence type="predicted"/>
<evidence type="ECO:0000313" key="5">
    <source>
        <dbReference type="Proteomes" id="UP000028582"/>
    </source>
</evidence>
<feature type="region of interest" description="Disordered" evidence="1">
    <location>
        <begin position="246"/>
        <end position="509"/>
    </location>
</feature>
<gene>
    <name evidence="4" type="ORF">F444_11953</name>
</gene>
<feature type="region of interest" description="Disordered" evidence="1">
    <location>
        <begin position="750"/>
        <end position="829"/>
    </location>
</feature>
<keyword evidence="2" id="KW-0472">Membrane</keyword>
<comment type="caution">
    <text evidence="4">The sequence shown here is derived from an EMBL/GenBank/DDBJ whole genome shotgun (WGS) entry which is preliminary data.</text>
</comment>
<feature type="region of interest" description="Disordered" evidence="1">
    <location>
        <begin position="581"/>
        <end position="648"/>
    </location>
</feature>
<feature type="transmembrane region" description="Helical" evidence="2">
    <location>
        <begin position="1070"/>
        <end position="1092"/>
    </location>
</feature>
<feature type="compositionally biased region" description="Low complexity" evidence="1">
    <location>
        <begin position="1047"/>
        <end position="1059"/>
    </location>
</feature>
<feature type="compositionally biased region" description="Basic and acidic residues" evidence="1">
    <location>
        <begin position="317"/>
        <end position="330"/>
    </location>
</feature>
<evidence type="ECO:0000256" key="2">
    <source>
        <dbReference type="SAM" id="Phobius"/>
    </source>
</evidence>
<dbReference type="Proteomes" id="UP000028582">
    <property type="component" value="Unassembled WGS sequence"/>
</dbReference>
<dbReference type="AlphaFoldDB" id="A0A080ZYQ4"/>
<organism evidence="4 5">
    <name type="scientific">Phytophthora nicotianae P1976</name>
    <dbReference type="NCBI Taxonomy" id="1317066"/>
    <lineage>
        <taxon>Eukaryota</taxon>
        <taxon>Sar</taxon>
        <taxon>Stramenopiles</taxon>
        <taxon>Oomycota</taxon>
        <taxon>Peronosporomycetes</taxon>
        <taxon>Peronosporales</taxon>
        <taxon>Peronosporaceae</taxon>
        <taxon>Phytophthora</taxon>
    </lineage>
</organism>
<feature type="compositionally biased region" description="Basic and acidic residues" evidence="1">
    <location>
        <begin position="1004"/>
        <end position="1022"/>
    </location>
</feature>
<evidence type="ECO:0000259" key="3">
    <source>
        <dbReference type="SMART" id="SM01349"/>
    </source>
</evidence>
<keyword evidence="2" id="KW-0812">Transmembrane</keyword>
<dbReference type="Gene3D" id="1.25.10.10">
    <property type="entry name" value="Leucine-rich Repeat Variant"/>
    <property type="match status" value="1"/>
</dbReference>
<feature type="compositionally biased region" description="Low complexity" evidence="1">
    <location>
        <begin position="382"/>
        <end position="391"/>
    </location>
</feature>
<dbReference type="InterPro" id="IPR016024">
    <property type="entry name" value="ARM-type_fold"/>
</dbReference>
<feature type="region of interest" description="Disordered" evidence="1">
    <location>
        <begin position="532"/>
        <end position="551"/>
    </location>
</feature>
<dbReference type="OrthoDB" id="71285at2759"/>
<feature type="compositionally biased region" description="Basic residues" evidence="1">
    <location>
        <begin position="261"/>
        <end position="270"/>
    </location>
</feature>
<dbReference type="Pfam" id="PF12348">
    <property type="entry name" value="CLASP_N"/>
    <property type="match status" value="1"/>
</dbReference>
<feature type="compositionally biased region" description="Polar residues" evidence="1">
    <location>
        <begin position="783"/>
        <end position="792"/>
    </location>
</feature>
<sequence length="1202" mass="134169">MERLARQVQETQKLLSDPQTNWLACSSAIEELATAVEALRPSTSRKDAAKLLLSLSGNIVTQLTSHRSKLVKDTCECLLRIVNVMGRDFQDVANALLPHIVGTAKNSSAAIRQPGSKLLSKMSEVVRYDLSFLKKIYMPLMQPKASTLVLEQLGIIFVYWSDSEVVPYESDVLDMIRRGLENQDEKVRKTAREVLARFSSRWSERVDELVDMPSSQSKALLVSEHRDSPLAEAILKKYPELSSKSDSLSRSRLSFPESRTGSRKSPRHKREQNVEILVSKTPPPKQREQRGVSIQESNIAFIASTSMRRMTTSPESTVREKSADSRRQLDDLDVPGGDDGQQEDALEAFDGSQMYKTAKSESSQLLAQEIGDIPSPPPAIPSRGRSSSTSSVEVASLRHPAVRKLQETKIPSPLSRSPSLLRKKSLESSSSATSSPKQRPCMLPRPGSFTLEARRSSGPSTPVGSSKLEEDRTDTNPLSASDEYFSKPIPSSIATPTPTPPSTDNVTLRSRRRMFVREDQDNSLLQTYAPELSSPELSASEEFVQPQQEEKMPGAVVYTSSMGQDAASPLHYQLYAGNSDEADDIGQLTEGSDHIESDTEWDHHRQDYSDHPGFKEEEDQQKSSFVAKSDTFPDEWHLDDGPRHKFELEDDIGDHLSDEEQDGANVVGAVEDKQKLLMNEPEMLESVSLESVGSTRQEYFTARRDYEEEESIEEYEELITEDTPTSDALAGLLNVRAEMTRLREITRKEESSYGLPFNERHDPSTRYGGNTTDAAEESHEISHVTSAVSWENPTRKGPSYLERLTSADRSARSPLISPPTDTMRGEPSGFMKQQLPLQTFGSTLQDSDDDHEQVEGKNIFAEHAQSPSPSSVFDQATMTNDEPKMEPESYSLHAEPNTGLQEVSQNQESFIAHDAHAGRFDAAEKLFAAEQVHDFYGRPQSPHEPYMAHQGREQELYKRSEPCYPAPTRMGDKLGSAFERKAVTRDVDDAPKTALAENLIETDDSGKEAAPKPALEKTDEKASSPPYQPVPSIVESMLPAENKRDINPTPAKTPANATPERTPPAAKLSWIYSFGISLVMLLSAIFCIAGILHAANKVNESREYHLDLKERIGKFESSITESHKKVLKLEKDYAIWSEYVRKLTEEDEANALTQLQALHVEVQKWQRDMHEDLVQFRQALSVDSIEQAFANLRVNSTKQIGD</sequence>
<dbReference type="InterPro" id="IPR011989">
    <property type="entry name" value="ARM-like"/>
</dbReference>
<evidence type="ECO:0000256" key="1">
    <source>
        <dbReference type="SAM" id="MobiDB-lite"/>
    </source>
</evidence>
<feature type="compositionally biased region" description="Low complexity" evidence="1">
    <location>
        <begin position="486"/>
        <end position="496"/>
    </location>
</feature>
<feature type="region of interest" description="Disordered" evidence="1">
    <location>
        <begin position="1043"/>
        <end position="1062"/>
    </location>
</feature>
<dbReference type="EMBL" id="ANJA01002143">
    <property type="protein sequence ID" value="ETO71765.1"/>
    <property type="molecule type" value="Genomic_DNA"/>
</dbReference>
<protein>
    <recommendedName>
        <fullName evidence="3">TOG domain-containing protein</fullName>
    </recommendedName>
</protein>
<dbReference type="SUPFAM" id="SSF48371">
    <property type="entry name" value="ARM repeat"/>
    <property type="match status" value="1"/>
</dbReference>
<feature type="compositionally biased region" description="Low complexity" evidence="1">
    <location>
        <begin position="532"/>
        <end position="542"/>
    </location>
</feature>
<feature type="compositionally biased region" description="Polar residues" evidence="1">
    <location>
        <begin position="292"/>
        <end position="316"/>
    </location>
</feature>
<keyword evidence="2" id="KW-1133">Transmembrane helix</keyword>
<feature type="compositionally biased region" description="Polar residues" evidence="1">
    <location>
        <begin position="865"/>
        <end position="880"/>
    </location>
</feature>
<name>A0A080ZYQ4_PHYNI</name>
<accession>A0A080ZYQ4</accession>
<feature type="region of interest" description="Disordered" evidence="1">
    <location>
        <begin position="996"/>
        <end position="1032"/>
    </location>
</feature>
<feature type="compositionally biased region" description="Basic and acidic residues" evidence="1">
    <location>
        <begin position="591"/>
        <end position="615"/>
    </location>
</feature>
<feature type="compositionally biased region" description="Basic and acidic residues" evidence="1">
    <location>
        <begin position="634"/>
        <end position="648"/>
    </location>
</feature>
<feature type="compositionally biased region" description="Low complexity" evidence="1">
    <location>
        <begin position="409"/>
        <end position="420"/>
    </location>
</feature>
<feature type="domain" description="TOG" evidence="3">
    <location>
        <begin position="3"/>
        <end position="234"/>
    </location>
</feature>
<feature type="compositionally biased region" description="Low complexity" evidence="1">
    <location>
        <begin position="427"/>
        <end position="437"/>
    </location>
</feature>
<feature type="region of interest" description="Disordered" evidence="1">
    <location>
        <begin position="861"/>
        <end position="892"/>
    </location>
</feature>
<dbReference type="SMART" id="SM01349">
    <property type="entry name" value="TOG"/>
    <property type="match status" value="1"/>
</dbReference>
<dbReference type="InterPro" id="IPR034085">
    <property type="entry name" value="TOG"/>
</dbReference>
<reference evidence="4 5" key="1">
    <citation type="submission" date="2013-11" db="EMBL/GenBank/DDBJ databases">
        <title>The Genome Sequence of Phytophthora parasitica P1976.</title>
        <authorList>
            <consortium name="The Broad Institute Genomics Platform"/>
            <person name="Russ C."/>
            <person name="Tyler B."/>
            <person name="Panabieres F."/>
            <person name="Shan W."/>
            <person name="Tripathy S."/>
            <person name="Grunwald N."/>
            <person name="Machado M."/>
            <person name="Johnson C.S."/>
            <person name="Walker B."/>
            <person name="Young S."/>
            <person name="Zeng Q."/>
            <person name="Gargeya S."/>
            <person name="Fitzgerald M."/>
            <person name="Haas B."/>
            <person name="Abouelleil A."/>
            <person name="Allen A.W."/>
            <person name="Alvarado L."/>
            <person name="Arachchi H.M."/>
            <person name="Berlin A.M."/>
            <person name="Chapman S.B."/>
            <person name="Gainer-Dewar J."/>
            <person name="Goldberg J."/>
            <person name="Griggs A."/>
            <person name="Gujja S."/>
            <person name="Hansen M."/>
            <person name="Howarth C."/>
            <person name="Imamovic A."/>
            <person name="Ireland A."/>
            <person name="Larimer J."/>
            <person name="McCowan C."/>
            <person name="Murphy C."/>
            <person name="Pearson M."/>
            <person name="Poon T.W."/>
            <person name="Priest M."/>
            <person name="Roberts A."/>
            <person name="Saif S."/>
            <person name="Shea T."/>
            <person name="Sisk P."/>
            <person name="Sykes S."/>
            <person name="Wortman J."/>
            <person name="Nusbaum C."/>
            <person name="Birren B."/>
        </authorList>
    </citation>
    <scope>NUCLEOTIDE SEQUENCE [LARGE SCALE GENOMIC DNA]</scope>
    <source>
        <strain evidence="4 5">P1976</strain>
    </source>
</reference>
<evidence type="ECO:0000313" key="4">
    <source>
        <dbReference type="EMBL" id="ETO71765.1"/>
    </source>
</evidence>